<accession>A0ABD1MID9</accession>
<comment type="caution">
    <text evidence="2">The sequence shown here is derived from an EMBL/GenBank/DDBJ whole genome shotgun (WGS) entry which is preliminary data.</text>
</comment>
<dbReference type="Proteomes" id="UP001603857">
    <property type="component" value="Unassembled WGS sequence"/>
</dbReference>
<gene>
    <name evidence="2" type="ORF">Fmac_016770</name>
</gene>
<protein>
    <recommendedName>
        <fullName evidence="4">Transposase</fullName>
    </recommendedName>
</protein>
<dbReference type="PANTHER" id="PTHR33018">
    <property type="entry name" value="OS10G0338966 PROTEIN-RELATED"/>
    <property type="match status" value="1"/>
</dbReference>
<evidence type="ECO:0000256" key="1">
    <source>
        <dbReference type="SAM" id="MobiDB-lite"/>
    </source>
</evidence>
<evidence type="ECO:0000313" key="2">
    <source>
        <dbReference type="EMBL" id="KAL2335557.1"/>
    </source>
</evidence>
<feature type="region of interest" description="Disordered" evidence="1">
    <location>
        <begin position="1"/>
        <end position="29"/>
    </location>
</feature>
<keyword evidence="3" id="KW-1185">Reference proteome</keyword>
<sequence length="310" mass="34690">MDTPSSSPPGNSPTRQAKSRKTRGPTQMRGLARRFKTGKRIPLNVDPILGRVSGPNKVSFSSYLGTLARDKISILVPSWDKVPASTKNMIWQDILEYFDIANTPIIRNKILSSVAVKFRQHKSYLTREWIYGKYKGKCPCEKYNIDLQEWEKFKESRSDPSWEPIRKKAQTIQKLNDAPHVLSRGGYDRLVDNIMASELKRQKEGATQAGAGEDVAINPLHPPPRHKLWKMARTKQSGRMTSELASQIGEKIDLLEKQAAQGSFVPQGRHDILNAALGGQSTLVVFEELGLVLLLGSTLDPVHMIPPLSD</sequence>
<dbReference type="PANTHER" id="PTHR33018:SF34">
    <property type="entry name" value="OS02G0472350 PROTEIN"/>
    <property type="match status" value="1"/>
</dbReference>
<dbReference type="AlphaFoldDB" id="A0ABD1MID9"/>
<evidence type="ECO:0000313" key="3">
    <source>
        <dbReference type="Proteomes" id="UP001603857"/>
    </source>
</evidence>
<evidence type="ECO:0008006" key="4">
    <source>
        <dbReference type="Google" id="ProtNLM"/>
    </source>
</evidence>
<proteinExistence type="predicted"/>
<name>A0ABD1MID9_9FABA</name>
<reference evidence="2 3" key="1">
    <citation type="submission" date="2024-08" db="EMBL/GenBank/DDBJ databases">
        <title>Insights into the chromosomal genome structure of Flemingia macrophylla.</title>
        <authorList>
            <person name="Ding Y."/>
            <person name="Zhao Y."/>
            <person name="Bi W."/>
            <person name="Wu M."/>
            <person name="Zhao G."/>
            <person name="Gong Y."/>
            <person name="Li W."/>
            <person name="Zhang P."/>
        </authorList>
    </citation>
    <scope>NUCLEOTIDE SEQUENCE [LARGE SCALE GENOMIC DNA]</scope>
    <source>
        <strain evidence="2">DYQJB</strain>
        <tissue evidence="2">Leaf</tissue>
    </source>
</reference>
<organism evidence="2 3">
    <name type="scientific">Flemingia macrophylla</name>
    <dbReference type="NCBI Taxonomy" id="520843"/>
    <lineage>
        <taxon>Eukaryota</taxon>
        <taxon>Viridiplantae</taxon>
        <taxon>Streptophyta</taxon>
        <taxon>Embryophyta</taxon>
        <taxon>Tracheophyta</taxon>
        <taxon>Spermatophyta</taxon>
        <taxon>Magnoliopsida</taxon>
        <taxon>eudicotyledons</taxon>
        <taxon>Gunneridae</taxon>
        <taxon>Pentapetalae</taxon>
        <taxon>rosids</taxon>
        <taxon>fabids</taxon>
        <taxon>Fabales</taxon>
        <taxon>Fabaceae</taxon>
        <taxon>Papilionoideae</taxon>
        <taxon>50 kb inversion clade</taxon>
        <taxon>NPAAA clade</taxon>
        <taxon>indigoferoid/millettioid clade</taxon>
        <taxon>Phaseoleae</taxon>
        <taxon>Flemingia</taxon>
    </lineage>
</organism>
<dbReference type="EMBL" id="JBGMDY010000005">
    <property type="protein sequence ID" value="KAL2335557.1"/>
    <property type="molecule type" value="Genomic_DNA"/>
</dbReference>
<feature type="compositionally biased region" description="Pro residues" evidence="1">
    <location>
        <begin position="1"/>
        <end position="11"/>
    </location>
</feature>